<dbReference type="Proteomes" id="UP001075225">
    <property type="component" value="Unassembled WGS sequence"/>
</dbReference>
<reference evidence="1" key="1">
    <citation type="submission" date="2022-12" db="EMBL/GenBank/DDBJ databases">
        <title>Species Delineation and Comparative Genomics within the Campylobacter ureolyticus Complex.</title>
        <authorList>
            <person name="Maki J."/>
            <person name="Howard M."/>
            <person name="Connelly S."/>
            <person name="Hardy D.J."/>
            <person name="Cameron A."/>
        </authorList>
    </citation>
    <scope>NUCLEOTIDE SEQUENCE</scope>
    <source>
        <strain evidence="1">URMC_787</strain>
    </source>
</reference>
<proteinExistence type="predicted"/>
<dbReference type="AlphaFoldDB" id="A0A9Q4KGN2"/>
<name>A0A9Q4KGN2_9BACT</name>
<dbReference type="RefSeq" id="WP_269484375.1">
    <property type="nucleotide sequence ID" value="NZ_JAPXGH010000009.1"/>
</dbReference>
<accession>A0A9Q4KGN2</accession>
<protein>
    <submittedName>
        <fullName evidence="1">Uncharacterized protein</fullName>
    </submittedName>
</protein>
<evidence type="ECO:0000313" key="1">
    <source>
        <dbReference type="EMBL" id="MCZ6159318.1"/>
    </source>
</evidence>
<gene>
    <name evidence="1" type="ORF">O6B32_02320</name>
</gene>
<evidence type="ECO:0000313" key="2">
    <source>
        <dbReference type="Proteomes" id="UP001075225"/>
    </source>
</evidence>
<sequence length="81" mass="9370">MKFYKVIVGDNFLTPGSIDEVGYYSNYDKAFKALKKDLKTWGQKISFIPNLADTVKGYQGEWIDLKDNTKGIFEIRQIEIN</sequence>
<dbReference type="EMBL" id="JAPXGO010000001">
    <property type="protein sequence ID" value="MCZ6159318.1"/>
    <property type="molecule type" value="Genomic_DNA"/>
</dbReference>
<comment type="caution">
    <text evidence="1">The sequence shown here is derived from an EMBL/GenBank/DDBJ whole genome shotgun (WGS) entry which is preliminary data.</text>
</comment>
<organism evidence="1 2">
    <name type="scientific">Campylobacter ureolyticus</name>
    <dbReference type="NCBI Taxonomy" id="827"/>
    <lineage>
        <taxon>Bacteria</taxon>
        <taxon>Pseudomonadati</taxon>
        <taxon>Campylobacterota</taxon>
        <taxon>Epsilonproteobacteria</taxon>
        <taxon>Campylobacterales</taxon>
        <taxon>Campylobacteraceae</taxon>
        <taxon>Campylobacter</taxon>
    </lineage>
</organism>